<dbReference type="RefSeq" id="WP_021984293.1">
    <property type="nucleotide sequence ID" value="NZ_CP060632.1"/>
</dbReference>
<sequence>MDDKNRSFSTDNTDDDDYVDMVLDDGTELHCSVIAIFPVEGQQYIALLPDKVIEGYEEDDVFLYRYTEKEGDDVELGMIDSEEEYEIVADAFDELLDNEAYEDM</sequence>
<reference evidence="1 2" key="1">
    <citation type="submission" date="2020-08" db="EMBL/GenBank/DDBJ databases">
        <authorList>
            <person name="Liu C."/>
            <person name="Sun Q."/>
        </authorList>
    </citation>
    <scope>NUCLEOTIDE SEQUENCE [LARGE SCALE GENOMIC DNA]</scope>
    <source>
        <strain evidence="1 2">NSJ-4</strain>
    </source>
</reference>
<gene>
    <name evidence="1" type="ORF">H9Q76_05485</name>
</gene>
<dbReference type="Pfam" id="PF06949">
    <property type="entry name" value="DUF1292"/>
    <property type="match status" value="1"/>
</dbReference>
<dbReference type="InterPro" id="IPR009711">
    <property type="entry name" value="UPF0473"/>
</dbReference>
<dbReference type="AlphaFoldDB" id="A0A7G9FQ95"/>
<proteinExistence type="predicted"/>
<dbReference type="KEGG" id="wcp:H9Q76_05485"/>
<evidence type="ECO:0000313" key="1">
    <source>
        <dbReference type="EMBL" id="QNM00727.1"/>
    </source>
</evidence>
<protein>
    <submittedName>
        <fullName evidence="1">DUF1292 domain-containing protein</fullName>
    </submittedName>
</protein>
<organism evidence="1 2">
    <name type="scientific">Wujia chipingensis</name>
    <dbReference type="NCBI Taxonomy" id="2763670"/>
    <lineage>
        <taxon>Bacteria</taxon>
        <taxon>Bacillati</taxon>
        <taxon>Bacillota</taxon>
        <taxon>Clostridia</taxon>
        <taxon>Lachnospirales</taxon>
        <taxon>Lachnospiraceae</taxon>
        <taxon>Wujia</taxon>
    </lineage>
</organism>
<name>A0A7G9FQ95_9FIRM</name>
<keyword evidence="2" id="KW-1185">Reference proteome</keyword>
<dbReference type="EMBL" id="CP060632">
    <property type="protein sequence ID" value="QNM00727.1"/>
    <property type="molecule type" value="Genomic_DNA"/>
</dbReference>
<accession>A0A7G9FQ95</accession>
<dbReference type="Proteomes" id="UP000515819">
    <property type="component" value="Chromosome"/>
</dbReference>
<evidence type="ECO:0000313" key="2">
    <source>
        <dbReference type="Proteomes" id="UP000515819"/>
    </source>
</evidence>